<evidence type="ECO:0000256" key="2">
    <source>
        <dbReference type="ARBA" id="ARBA00022771"/>
    </source>
</evidence>
<dbReference type="RefSeq" id="XP_016471208.1">
    <property type="nucleotide sequence ID" value="XM_016615722.1"/>
</dbReference>
<dbReference type="SUPFAM" id="SSF57756">
    <property type="entry name" value="Retrovirus zinc finger-like domains"/>
    <property type="match status" value="1"/>
</dbReference>
<gene>
    <name evidence="6" type="primary">LOC107793382</name>
</gene>
<reference evidence="5" key="1">
    <citation type="journal article" date="2014" name="Nat. Commun.">
        <title>The tobacco genome sequence and its comparison with those of tomato and potato.</title>
        <authorList>
            <person name="Sierro N."/>
            <person name="Battey J.N."/>
            <person name="Ouadi S."/>
            <person name="Bakaher N."/>
            <person name="Bovet L."/>
            <person name="Willig A."/>
            <person name="Goepfert S."/>
            <person name="Peitsch M.C."/>
            <person name="Ivanov N.V."/>
        </authorList>
    </citation>
    <scope>NUCLEOTIDE SEQUENCE [LARGE SCALE GENOMIC DNA]</scope>
</reference>
<reference evidence="6" key="2">
    <citation type="submission" date="2025-08" db="UniProtKB">
        <authorList>
            <consortium name="RefSeq"/>
        </authorList>
    </citation>
    <scope>IDENTIFICATION</scope>
    <source>
        <tissue evidence="6">Leaf</tissue>
    </source>
</reference>
<keyword evidence="3" id="KW-0862">Zinc</keyword>
<keyword evidence="5" id="KW-1185">Reference proteome</keyword>
<dbReference type="PaxDb" id="4097-A0A1S4A3J1"/>
<dbReference type="RefSeq" id="XP_016471208.2">
    <property type="nucleotide sequence ID" value="XM_016615722.2"/>
</dbReference>
<accession>A0A1S4A3J1</accession>
<dbReference type="GeneID" id="107793382"/>
<protein>
    <submittedName>
        <fullName evidence="6">Uncharacterized protein LOC107793382</fullName>
    </submittedName>
</protein>
<dbReference type="Proteomes" id="UP000790787">
    <property type="component" value="Chromosome 11"/>
</dbReference>
<dbReference type="PANTHER" id="PTHR31973:SF189">
    <property type="entry name" value="TRANSPOSASE, MUDR, PLANT, MULE TRANSPOSASE DOMAIN PROTEIN-RELATED"/>
    <property type="match status" value="1"/>
</dbReference>
<dbReference type="SMART" id="SM00575">
    <property type="entry name" value="ZnF_PMZ"/>
    <property type="match status" value="1"/>
</dbReference>
<dbReference type="AlphaFoldDB" id="A0A1S4A3J1"/>
<dbReference type="OrthoDB" id="1298500at2759"/>
<dbReference type="PROSITE" id="PS50158">
    <property type="entry name" value="ZF_CCHC"/>
    <property type="match status" value="1"/>
</dbReference>
<dbReference type="InterPro" id="IPR036875">
    <property type="entry name" value="Znf_CCHC_sf"/>
</dbReference>
<dbReference type="STRING" id="4097.A0A1S4A3J1"/>
<dbReference type="PROSITE" id="PS50966">
    <property type="entry name" value="ZF_SWIM"/>
    <property type="match status" value="1"/>
</dbReference>
<evidence type="ECO:0000256" key="3">
    <source>
        <dbReference type="ARBA" id="ARBA00022833"/>
    </source>
</evidence>
<dbReference type="OMA" id="AEHANIC"/>
<evidence type="ECO:0000313" key="6">
    <source>
        <dbReference type="RefSeq" id="XP_016471208.2"/>
    </source>
</evidence>
<dbReference type="KEGG" id="nta:107793382"/>
<dbReference type="GO" id="GO:0008270">
    <property type="term" value="F:zinc ion binding"/>
    <property type="evidence" value="ECO:0007669"/>
    <property type="project" value="UniProtKB-KW"/>
</dbReference>
<dbReference type="Pfam" id="PF04434">
    <property type="entry name" value="SWIM"/>
    <property type="match status" value="1"/>
</dbReference>
<dbReference type="PANTHER" id="PTHR31973">
    <property type="entry name" value="POLYPROTEIN, PUTATIVE-RELATED"/>
    <property type="match status" value="1"/>
</dbReference>
<keyword evidence="1" id="KW-0479">Metal-binding</keyword>
<keyword evidence="2 4" id="KW-0863">Zinc-finger</keyword>
<dbReference type="InterPro" id="IPR006564">
    <property type="entry name" value="Znf_PMZ"/>
</dbReference>
<name>A0A1S4A3J1_TOBAC</name>
<dbReference type="InterPro" id="IPR007527">
    <property type="entry name" value="Znf_SWIM"/>
</dbReference>
<organism evidence="5 6">
    <name type="scientific">Nicotiana tabacum</name>
    <name type="common">Common tobacco</name>
    <dbReference type="NCBI Taxonomy" id="4097"/>
    <lineage>
        <taxon>Eukaryota</taxon>
        <taxon>Viridiplantae</taxon>
        <taxon>Streptophyta</taxon>
        <taxon>Embryophyta</taxon>
        <taxon>Tracheophyta</taxon>
        <taxon>Spermatophyta</taxon>
        <taxon>Magnoliopsida</taxon>
        <taxon>eudicotyledons</taxon>
        <taxon>Gunneridae</taxon>
        <taxon>Pentapetalae</taxon>
        <taxon>asterids</taxon>
        <taxon>lamiids</taxon>
        <taxon>Solanales</taxon>
        <taxon>Solanaceae</taxon>
        <taxon>Nicotianoideae</taxon>
        <taxon>Nicotianeae</taxon>
        <taxon>Nicotiana</taxon>
    </lineage>
</organism>
<dbReference type="InterPro" id="IPR001878">
    <property type="entry name" value="Znf_CCHC"/>
</dbReference>
<evidence type="ECO:0000256" key="1">
    <source>
        <dbReference type="ARBA" id="ARBA00022723"/>
    </source>
</evidence>
<dbReference type="GO" id="GO:0003676">
    <property type="term" value="F:nucleic acid binding"/>
    <property type="evidence" value="ECO:0007669"/>
    <property type="project" value="InterPro"/>
</dbReference>
<evidence type="ECO:0000313" key="5">
    <source>
        <dbReference type="Proteomes" id="UP000790787"/>
    </source>
</evidence>
<sequence length="331" mass="37908">MGYGEYKKYLWWAACSTYEEDFQDQLKSMSQVEDDGKTAVKDLLKYPPTCWSRAFFDTTCKNQSVDNNLTESFNAWILQARHKLIIKMLEEIRIKVMNMLNGNEAELIGWGSEYSPKTLNLYNQFMRIAQKCHVNGSADQGYEVTEGSDRNIVNLGTKKCTCRTWNLCGILCPHAICALLYKKVNPLSEIHWFLSKKAYLQTYSHKLQPVRGEKFWKIEPSQNMDPPEFVRQAGRSKVKRIREANESTNRQGQWSQSRKGRVMTCNNCGEAGHNVRGCAKHSKGKQPMGGNSRRKQNKKQRTLVDEPDAEQPTSPAVADIPTEDDFHLLAP</sequence>
<proteinExistence type="predicted"/>
<evidence type="ECO:0000256" key="4">
    <source>
        <dbReference type="PROSITE-ProRule" id="PRU00047"/>
    </source>
</evidence>